<sequence length="543" mass="58837">MGVKSHSRFAAIGVFAASAALALSACAPQAPEATSTGSAEAGNDTLTIATTTDVVNYNPLIGNSRSDYWVTNLMYPHLLTIGDDGSKAAELAVEWGYIDDTTGFYEIRDDMSWSDGEPLTAEDVAYTMNAVKQDAPSGTYYGQMTNFESAEAVSDTRVEITLTQPDSSIVGEIGFWGNVVPQHVFEPAGSVAEFANDGSDGGWVSAGPYELTKVQVGQSYTMERVEDYPLVEGGTPIPAKVVYRVYPDVNTEILALQSGEVDVIANALPPAQVEQLRNTDGIEVVEVTGLGYAHMTYNMQQPDLAKTEVRQALAHAADYEAIRSVVLQGQAVSTGSSPLMPVLSNYYDDSITEYEYDPDLSRELMEEAGYTADASGNFPVSFRLIYSLQDPVTSQWAQLVKDGAAEAGITIELQGMERNTYLAKTNEADYDIYAGNFAIMDDPVTNFTLSYLPDGAINYTLVDDPELNALIDEASATFDEDEKVEIMREAARIVHEQVYDNVMYTQNLYVAHSSDWTGFISKPSELLSIVNPVSIAGASKVAE</sequence>
<evidence type="ECO:0000256" key="2">
    <source>
        <dbReference type="ARBA" id="ARBA00005695"/>
    </source>
</evidence>
<name>A0A5J6L119_9MICO</name>
<evidence type="ECO:0000313" key="7">
    <source>
        <dbReference type="EMBL" id="QEW02167.1"/>
    </source>
</evidence>
<feature type="chain" id="PRO_5039261895" evidence="5">
    <location>
        <begin position="23"/>
        <end position="543"/>
    </location>
</feature>
<accession>A0A5J6L119</accession>
<dbReference type="GO" id="GO:0030313">
    <property type="term" value="C:cell envelope"/>
    <property type="evidence" value="ECO:0007669"/>
    <property type="project" value="UniProtKB-SubCell"/>
</dbReference>
<dbReference type="GO" id="GO:0042597">
    <property type="term" value="C:periplasmic space"/>
    <property type="evidence" value="ECO:0007669"/>
    <property type="project" value="UniProtKB-ARBA"/>
</dbReference>
<dbReference type="Pfam" id="PF00496">
    <property type="entry name" value="SBP_bac_5"/>
    <property type="match status" value="1"/>
</dbReference>
<dbReference type="PANTHER" id="PTHR30290:SF10">
    <property type="entry name" value="PERIPLASMIC OLIGOPEPTIDE-BINDING PROTEIN-RELATED"/>
    <property type="match status" value="1"/>
</dbReference>
<evidence type="ECO:0000256" key="3">
    <source>
        <dbReference type="ARBA" id="ARBA00022448"/>
    </source>
</evidence>
<dbReference type="CDD" id="cd00995">
    <property type="entry name" value="PBP2_NikA_DppA_OppA_like"/>
    <property type="match status" value="1"/>
</dbReference>
<evidence type="ECO:0000256" key="5">
    <source>
        <dbReference type="SAM" id="SignalP"/>
    </source>
</evidence>
<keyword evidence="3" id="KW-0813">Transport</keyword>
<dbReference type="GO" id="GO:1904680">
    <property type="term" value="F:peptide transmembrane transporter activity"/>
    <property type="evidence" value="ECO:0007669"/>
    <property type="project" value="TreeGrafter"/>
</dbReference>
<dbReference type="PANTHER" id="PTHR30290">
    <property type="entry name" value="PERIPLASMIC BINDING COMPONENT OF ABC TRANSPORTER"/>
    <property type="match status" value="1"/>
</dbReference>
<dbReference type="Gene3D" id="3.90.76.10">
    <property type="entry name" value="Dipeptide-binding Protein, Domain 1"/>
    <property type="match status" value="1"/>
</dbReference>
<dbReference type="KEGG" id="mlz:F6J85_02995"/>
<dbReference type="GO" id="GO:0015833">
    <property type="term" value="P:peptide transport"/>
    <property type="evidence" value="ECO:0007669"/>
    <property type="project" value="TreeGrafter"/>
</dbReference>
<reference evidence="8" key="1">
    <citation type="submission" date="2019-09" db="EMBL/GenBank/DDBJ databases">
        <title>Mumia zhuanghuii sp. nov. isolated from the intestinal contents of plateau pika (Ochotona curzoniae) in the Qinghai-Tibet plateau of China.</title>
        <authorList>
            <person name="Tian Z."/>
        </authorList>
    </citation>
    <scope>NUCLEOTIDE SEQUENCE [LARGE SCALE GENOMIC DNA]</scope>
    <source>
        <strain evidence="8">L-031</strain>
    </source>
</reference>
<dbReference type="InterPro" id="IPR039424">
    <property type="entry name" value="SBP_5"/>
</dbReference>
<dbReference type="EMBL" id="CP044232">
    <property type="protein sequence ID" value="QEW02167.1"/>
    <property type="molecule type" value="Genomic_DNA"/>
</dbReference>
<dbReference type="InterPro" id="IPR030678">
    <property type="entry name" value="Peptide/Ni-bd"/>
</dbReference>
<dbReference type="InterPro" id="IPR000914">
    <property type="entry name" value="SBP_5_dom"/>
</dbReference>
<evidence type="ECO:0000313" key="8">
    <source>
        <dbReference type="Proteomes" id="UP000325516"/>
    </source>
</evidence>
<dbReference type="PIRSF" id="PIRSF002741">
    <property type="entry name" value="MppA"/>
    <property type="match status" value="1"/>
</dbReference>
<dbReference type="Gene3D" id="3.10.105.10">
    <property type="entry name" value="Dipeptide-binding Protein, Domain 3"/>
    <property type="match status" value="1"/>
</dbReference>
<organism evidence="7 8">
    <name type="scientific">Microbacterium lushaniae</name>
    <dbReference type="NCBI Taxonomy" id="2614639"/>
    <lineage>
        <taxon>Bacteria</taxon>
        <taxon>Bacillati</taxon>
        <taxon>Actinomycetota</taxon>
        <taxon>Actinomycetes</taxon>
        <taxon>Micrococcales</taxon>
        <taxon>Microbacteriaceae</taxon>
        <taxon>Microbacterium</taxon>
    </lineage>
</organism>
<comment type="subcellular location">
    <subcellularLocation>
        <location evidence="1">Cell envelope</location>
    </subcellularLocation>
</comment>
<dbReference type="RefSeq" id="WP_150923767.1">
    <property type="nucleotide sequence ID" value="NZ_CP044232.1"/>
</dbReference>
<evidence type="ECO:0000256" key="4">
    <source>
        <dbReference type="ARBA" id="ARBA00022729"/>
    </source>
</evidence>
<dbReference type="PROSITE" id="PS51257">
    <property type="entry name" value="PROKAR_LIPOPROTEIN"/>
    <property type="match status" value="1"/>
</dbReference>
<dbReference type="GO" id="GO:0043190">
    <property type="term" value="C:ATP-binding cassette (ABC) transporter complex"/>
    <property type="evidence" value="ECO:0007669"/>
    <property type="project" value="InterPro"/>
</dbReference>
<feature type="domain" description="Solute-binding protein family 5" evidence="6">
    <location>
        <begin position="91"/>
        <end position="451"/>
    </location>
</feature>
<comment type="similarity">
    <text evidence="2">Belongs to the bacterial solute-binding protein 5 family.</text>
</comment>
<gene>
    <name evidence="7" type="ORF">F6J85_02995</name>
</gene>
<evidence type="ECO:0000256" key="1">
    <source>
        <dbReference type="ARBA" id="ARBA00004196"/>
    </source>
</evidence>
<keyword evidence="8" id="KW-1185">Reference proteome</keyword>
<dbReference type="AlphaFoldDB" id="A0A5J6L119"/>
<evidence type="ECO:0000259" key="6">
    <source>
        <dbReference type="Pfam" id="PF00496"/>
    </source>
</evidence>
<protein>
    <submittedName>
        <fullName evidence="7">ABC transporter substrate-binding protein</fullName>
    </submittedName>
</protein>
<dbReference type="Gene3D" id="3.40.190.10">
    <property type="entry name" value="Periplasmic binding protein-like II"/>
    <property type="match status" value="1"/>
</dbReference>
<keyword evidence="4 5" id="KW-0732">Signal</keyword>
<dbReference type="SUPFAM" id="SSF53850">
    <property type="entry name" value="Periplasmic binding protein-like II"/>
    <property type="match status" value="1"/>
</dbReference>
<dbReference type="Proteomes" id="UP000325516">
    <property type="component" value="Chromosome"/>
</dbReference>
<feature type="signal peptide" evidence="5">
    <location>
        <begin position="1"/>
        <end position="22"/>
    </location>
</feature>
<proteinExistence type="inferred from homology"/>